<evidence type="ECO:0000256" key="1">
    <source>
        <dbReference type="SAM" id="MobiDB-lite"/>
    </source>
</evidence>
<dbReference type="Proteomes" id="UP001141552">
    <property type="component" value="Unassembled WGS sequence"/>
</dbReference>
<dbReference type="EMBL" id="JAKUCV010006610">
    <property type="protein sequence ID" value="KAJ4826663.1"/>
    <property type="molecule type" value="Genomic_DNA"/>
</dbReference>
<dbReference type="OrthoDB" id="1937290at2759"/>
<evidence type="ECO:0000313" key="2">
    <source>
        <dbReference type="EMBL" id="KAJ4826663.1"/>
    </source>
</evidence>
<keyword evidence="3" id="KW-1185">Reference proteome</keyword>
<feature type="region of interest" description="Disordered" evidence="1">
    <location>
        <begin position="95"/>
        <end position="126"/>
    </location>
</feature>
<dbReference type="AlphaFoldDB" id="A0A9Q0J346"/>
<reference evidence="2" key="1">
    <citation type="submission" date="2022-02" db="EMBL/GenBank/DDBJ databases">
        <authorList>
            <person name="Henning P.M."/>
            <person name="McCubbin A.G."/>
            <person name="Shore J.S."/>
        </authorList>
    </citation>
    <scope>NUCLEOTIDE SEQUENCE</scope>
    <source>
        <strain evidence="2">F60SS</strain>
        <tissue evidence="2">Leaves</tissue>
    </source>
</reference>
<proteinExistence type="predicted"/>
<name>A0A9Q0J346_9ROSI</name>
<feature type="compositionally biased region" description="Polar residues" evidence="1">
    <location>
        <begin position="110"/>
        <end position="126"/>
    </location>
</feature>
<gene>
    <name evidence="2" type="ORF">Tsubulata_001546</name>
</gene>
<organism evidence="2 3">
    <name type="scientific">Turnera subulata</name>
    <dbReference type="NCBI Taxonomy" id="218843"/>
    <lineage>
        <taxon>Eukaryota</taxon>
        <taxon>Viridiplantae</taxon>
        <taxon>Streptophyta</taxon>
        <taxon>Embryophyta</taxon>
        <taxon>Tracheophyta</taxon>
        <taxon>Spermatophyta</taxon>
        <taxon>Magnoliopsida</taxon>
        <taxon>eudicotyledons</taxon>
        <taxon>Gunneridae</taxon>
        <taxon>Pentapetalae</taxon>
        <taxon>rosids</taxon>
        <taxon>fabids</taxon>
        <taxon>Malpighiales</taxon>
        <taxon>Passifloraceae</taxon>
        <taxon>Turnera</taxon>
    </lineage>
</organism>
<evidence type="ECO:0000313" key="3">
    <source>
        <dbReference type="Proteomes" id="UP001141552"/>
    </source>
</evidence>
<sequence length="126" mass="13930">MASGEGSSSGASVSSSVLTGDIGPLWDYVTRLEKTSEIGGTWRFQCTFCNEIRLGTYSRVKAHLLQLRNHGIAICKKVTRSQKIEMEKLEEEFDISKKNSRTREVPLPCATTTSTTNKRPRASSST</sequence>
<evidence type="ECO:0008006" key="4">
    <source>
        <dbReference type="Google" id="ProtNLM"/>
    </source>
</evidence>
<protein>
    <recommendedName>
        <fullName evidence="4">BED-type domain-containing protein</fullName>
    </recommendedName>
</protein>
<feature type="compositionally biased region" description="Basic and acidic residues" evidence="1">
    <location>
        <begin position="95"/>
        <end position="104"/>
    </location>
</feature>
<accession>A0A9Q0J346</accession>
<comment type="caution">
    <text evidence="2">The sequence shown here is derived from an EMBL/GenBank/DDBJ whole genome shotgun (WGS) entry which is preliminary data.</text>
</comment>
<reference evidence="2" key="2">
    <citation type="journal article" date="2023" name="Plants (Basel)">
        <title>Annotation of the Turnera subulata (Passifloraceae) Draft Genome Reveals the S-Locus Evolved after the Divergence of Turneroideae from Passifloroideae in a Stepwise Manner.</title>
        <authorList>
            <person name="Henning P.M."/>
            <person name="Roalson E.H."/>
            <person name="Mir W."/>
            <person name="McCubbin A.G."/>
            <person name="Shore J.S."/>
        </authorList>
    </citation>
    <scope>NUCLEOTIDE SEQUENCE</scope>
    <source>
        <strain evidence="2">F60SS</strain>
    </source>
</reference>